<organism evidence="3 4">
    <name type="scientific">Paracidobacterium acidisoli</name>
    <dbReference type="NCBI Taxonomy" id="2303751"/>
    <lineage>
        <taxon>Bacteria</taxon>
        <taxon>Pseudomonadati</taxon>
        <taxon>Acidobacteriota</taxon>
        <taxon>Terriglobia</taxon>
        <taxon>Terriglobales</taxon>
        <taxon>Acidobacteriaceae</taxon>
        <taxon>Paracidobacterium</taxon>
    </lineage>
</organism>
<dbReference type="InterPro" id="IPR009045">
    <property type="entry name" value="Zn_M74/Hedgehog-like"/>
</dbReference>
<evidence type="ECO:0000313" key="4">
    <source>
        <dbReference type="Proteomes" id="UP000264702"/>
    </source>
</evidence>
<comment type="caution">
    <text evidence="3">The sequence shown here is derived from an EMBL/GenBank/DDBJ whole genome shotgun (WGS) entry which is preliminary data.</text>
</comment>
<dbReference type="Gene3D" id="3.30.1380.10">
    <property type="match status" value="1"/>
</dbReference>
<name>A0A372IPD8_9BACT</name>
<protein>
    <recommendedName>
        <fullName evidence="5">Peptidase M15A C-terminal domain-containing protein</fullName>
    </recommendedName>
</protein>
<sequence length="291" mass="32179">MRSSGFSLVLLLVFASALPASAAVRRHHHRRHSVSHARAVSHVRTTAHHRATETASRSPQTEAKAEMQAAELEPTVPVVTTSIPAYRLTRAGALPPMRGTLASLMRQNERTEADGLKRIQDTAELDELRDDHKLVVVPAVAGLQVNPEIPADRRYCRPWTARFLMDLARAHNTRFRRPLRVNSAVRTVSYQRRLMEINGNAAAATGEIASPHLTGAAVDIGKRGMSFSEIAWMRAWLMPLQAAGRIDVEEEFYQACFHITVYKSYSPAGRVPGHPVRRNQANATLLAAGVH</sequence>
<dbReference type="Pfam" id="PF18979">
    <property type="entry name" value="DUF5715"/>
    <property type="match status" value="1"/>
</dbReference>
<dbReference type="SUPFAM" id="SSF55166">
    <property type="entry name" value="Hedgehog/DD-peptidase"/>
    <property type="match status" value="1"/>
</dbReference>
<dbReference type="InterPro" id="IPR043769">
    <property type="entry name" value="DUF5715"/>
</dbReference>
<accession>A0A372IPD8</accession>
<keyword evidence="4" id="KW-1185">Reference proteome</keyword>
<reference evidence="3 4" key="1">
    <citation type="submission" date="2018-08" db="EMBL/GenBank/DDBJ databases">
        <title>Acidipila sp. 4G-K13, an acidobacterium isolated from forest soil.</title>
        <authorList>
            <person name="Gao Z.-H."/>
            <person name="Qiu L.-H."/>
        </authorList>
    </citation>
    <scope>NUCLEOTIDE SEQUENCE [LARGE SCALE GENOMIC DNA]</scope>
    <source>
        <strain evidence="3 4">4G-K13</strain>
    </source>
</reference>
<evidence type="ECO:0000256" key="1">
    <source>
        <dbReference type="SAM" id="MobiDB-lite"/>
    </source>
</evidence>
<keyword evidence="2" id="KW-0732">Signal</keyword>
<feature type="compositionally biased region" description="Basic residues" evidence="1">
    <location>
        <begin position="31"/>
        <end position="49"/>
    </location>
</feature>
<evidence type="ECO:0000313" key="3">
    <source>
        <dbReference type="EMBL" id="RFU16822.1"/>
    </source>
</evidence>
<feature type="chain" id="PRO_5017026746" description="Peptidase M15A C-terminal domain-containing protein" evidence="2">
    <location>
        <begin position="23"/>
        <end position="291"/>
    </location>
</feature>
<dbReference type="RefSeq" id="WP_117298990.1">
    <property type="nucleotide sequence ID" value="NZ_QVQT02000003.1"/>
</dbReference>
<proteinExistence type="predicted"/>
<dbReference type="Proteomes" id="UP000264702">
    <property type="component" value="Unassembled WGS sequence"/>
</dbReference>
<dbReference type="EMBL" id="QVQT01000003">
    <property type="protein sequence ID" value="RFU16822.1"/>
    <property type="molecule type" value="Genomic_DNA"/>
</dbReference>
<gene>
    <name evidence="3" type="ORF">D0Y96_08725</name>
</gene>
<feature type="region of interest" description="Disordered" evidence="1">
    <location>
        <begin position="31"/>
        <end position="70"/>
    </location>
</feature>
<dbReference type="AlphaFoldDB" id="A0A372IPD8"/>
<evidence type="ECO:0000256" key="2">
    <source>
        <dbReference type="SAM" id="SignalP"/>
    </source>
</evidence>
<feature type="signal peptide" evidence="2">
    <location>
        <begin position="1"/>
        <end position="22"/>
    </location>
</feature>
<evidence type="ECO:0008006" key="5">
    <source>
        <dbReference type="Google" id="ProtNLM"/>
    </source>
</evidence>
<dbReference type="OrthoDB" id="105479at2"/>